<evidence type="ECO:0000256" key="1">
    <source>
        <dbReference type="ARBA" id="ARBA00022723"/>
    </source>
</evidence>
<organism evidence="4 5">
    <name type="scientific">Rubritalea profundi</name>
    <dbReference type="NCBI Taxonomy" id="1658618"/>
    <lineage>
        <taxon>Bacteria</taxon>
        <taxon>Pseudomonadati</taxon>
        <taxon>Verrucomicrobiota</taxon>
        <taxon>Verrucomicrobiia</taxon>
        <taxon>Verrucomicrobiales</taxon>
        <taxon>Rubritaleaceae</taxon>
        <taxon>Rubritalea</taxon>
    </lineage>
</organism>
<keyword evidence="5" id="KW-1185">Reference proteome</keyword>
<evidence type="ECO:0000313" key="5">
    <source>
        <dbReference type="Proteomes" id="UP000239907"/>
    </source>
</evidence>
<dbReference type="InterPro" id="IPR023214">
    <property type="entry name" value="HAD_sf"/>
</dbReference>
<dbReference type="GO" id="GO:0016787">
    <property type="term" value="F:hydrolase activity"/>
    <property type="evidence" value="ECO:0007669"/>
    <property type="project" value="UniProtKB-KW"/>
</dbReference>
<evidence type="ECO:0000256" key="3">
    <source>
        <dbReference type="ARBA" id="ARBA00022842"/>
    </source>
</evidence>
<protein>
    <recommendedName>
        <fullName evidence="6">Haloacid dehalogenase</fullName>
    </recommendedName>
</protein>
<dbReference type="GO" id="GO:0046872">
    <property type="term" value="F:metal ion binding"/>
    <property type="evidence" value="ECO:0007669"/>
    <property type="project" value="UniProtKB-KW"/>
</dbReference>
<dbReference type="PANTHER" id="PTHR43344">
    <property type="entry name" value="PHOSPHOSERINE PHOSPHATASE"/>
    <property type="match status" value="1"/>
</dbReference>
<dbReference type="NCBIfam" id="TIGR01490">
    <property type="entry name" value="HAD-SF-IB-hyp1"/>
    <property type="match status" value="1"/>
</dbReference>
<evidence type="ECO:0000313" key="4">
    <source>
        <dbReference type="EMBL" id="PQJ30107.1"/>
    </source>
</evidence>
<keyword evidence="2" id="KW-0378">Hydrolase</keyword>
<keyword evidence="1" id="KW-0479">Metal-binding</keyword>
<dbReference type="OrthoDB" id="9784466at2"/>
<reference evidence="4 5" key="1">
    <citation type="submission" date="2016-12" db="EMBL/GenBank/DDBJ databases">
        <title>Study of bacterial adaptation to deep sea.</title>
        <authorList>
            <person name="Song J."/>
            <person name="Yoshizawa S."/>
            <person name="Kogure K."/>
        </authorList>
    </citation>
    <scope>NUCLEOTIDE SEQUENCE [LARGE SCALE GENOMIC DNA]</scope>
    <source>
        <strain evidence="4 5">SAORIC-165</strain>
    </source>
</reference>
<dbReference type="SUPFAM" id="SSF56784">
    <property type="entry name" value="HAD-like"/>
    <property type="match status" value="1"/>
</dbReference>
<name>A0A2S7U6E8_9BACT</name>
<dbReference type="Gene3D" id="1.20.1440.100">
    <property type="entry name" value="SG protein - dephosphorylation function"/>
    <property type="match status" value="1"/>
</dbReference>
<dbReference type="PANTHER" id="PTHR43344:SF13">
    <property type="entry name" value="PHOSPHATASE RV3661-RELATED"/>
    <property type="match status" value="1"/>
</dbReference>
<keyword evidence="3" id="KW-0460">Magnesium</keyword>
<proteinExistence type="predicted"/>
<dbReference type="EMBL" id="MQWA01000001">
    <property type="protein sequence ID" value="PQJ30107.1"/>
    <property type="molecule type" value="Genomic_DNA"/>
</dbReference>
<dbReference type="NCBIfam" id="TIGR01488">
    <property type="entry name" value="HAD-SF-IB"/>
    <property type="match status" value="1"/>
</dbReference>
<dbReference type="InterPro" id="IPR006385">
    <property type="entry name" value="HAD_hydro_SerB1"/>
</dbReference>
<dbReference type="Pfam" id="PF12710">
    <property type="entry name" value="HAD"/>
    <property type="match status" value="1"/>
</dbReference>
<sequence length="257" mass="29364">MCGNREENPRVTSTSSPTGYALFDLDQTIVPWDTQLLFCNFILKRQRIRTLYLLGFIPFSPFAKLLGPETMKRVFLNYLAGMDGQVLDQYARDFVDDLVPNGLYSEVVKIVEKHKADGLLTILNSASPEIWVQHLSEKLGFDHYYGTQVVINGRVSLFPDIQGKNNKGEVKIGRMRHHFPADWAEGDVLPNSYGYSDSHADLPMLMLCERNVMVHPTDKLREYGKRFGWLEINPLRPTQSKWEFAVACAKQAIGFYP</sequence>
<dbReference type="Gene3D" id="3.40.50.1000">
    <property type="entry name" value="HAD superfamily/HAD-like"/>
    <property type="match status" value="1"/>
</dbReference>
<comment type="caution">
    <text evidence="4">The sequence shown here is derived from an EMBL/GenBank/DDBJ whole genome shotgun (WGS) entry which is preliminary data.</text>
</comment>
<gene>
    <name evidence="4" type="ORF">BSZ32_17575</name>
</gene>
<evidence type="ECO:0000256" key="2">
    <source>
        <dbReference type="ARBA" id="ARBA00022801"/>
    </source>
</evidence>
<evidence type="ECO:0008006" key="6">
    <source>
        <dbReference type="Google" id="ProtNLM"/>
    </source>
</evidence>
<dbReference type="Proteomes" id="UP000239907">
    <property type="component" value="Unassembled WGS sequence"/>
</dbReference>
<dbReference type="InterPro" id="IPR050582">
    <property type="entry name" value="HAD-like_SerB"/>
</dbReference>
<dbReference type="InterPro" id="IPR036412">
    <property type="entry name" value="HAD-like_sf"/>
</dbReference>
<accession>A0A2S7U6E8</accession>
<dbReference type="AlphaFoldDB" id="A0A2S7U6E8"/>